<accession>X0Y7J1</accession>
<evidence type="ECO:0000313" key="2">
    <source>
        <dbReference type="EMBL" id="GAG44683.1"/>
    </source>
</evidence>
<dbReference type="EMBL" id="BARS01052682">
    <property type="protein sequence ID" value="GAG44683.1"/>
    <property type="molecule type" value="Genomic_DNA"/>
</dbReference>
<feature type="transmembrane region" description="Helical" evidence="1">
    <location>
        <begin position="60"/>
        <end position="82"/>
    </location>
</feature>
<protein>
    <submittedName>
        <fullName evidence="2">Uncharacterized protein</fullName>
    </submittedName>
</protein>
<keyword evidence="1" id="KW-0812">Transmembrane</keyword>
<gene>
    <name evidence="2" type="ORF">S01H1_78293</name>
</gene>
<sequence length="88" mass="9148">HTSGKEASVSGAVMIYAVQVHANDAAADVELTDALTDTGTDELKYSALDGDTLFFDYTKLGGIAFATGLTVVISAGAVTIWTDKYQAT</sequence>
<feature type="non-terminal residue" evidence="2">
    <location>
        <position position="1"/>
    </location>
</feature>
<dbReference type="AlphaFoldDB" id="X0Y7J1"/>
<name>X0Y7J1_9ZZZZ</name>
<comment type="caution">
    <text evidence="2">The sequence shown here is derived from an EMBL/GenBank/DDBJ whole genome shotgun (WGS) entry which is preliminary data.</text>
</comment>
<keyword evidence="1" id="KW-0472">Membrane</keyword>
<evidence type="ECO:0000256" key="1">
    <source>
        <dbReference type="SAM" id="Phobius"/>
    </source>
</evidence>
<keyword evidence="1" id="KW-1133">Transmembrane helix</keyword>
<reference evidence="2" key="1">
    <citation type="journal article" date="2014" name="Front. Microbiol.">
        <title>High frequency of phylogenetically diverse reductive dehalogenase-homologous genes in deep subseafloor sedimentary metagenomes.</title>
        <authorList>
            <person name="Kawai M."/>
            <person name="Futagami T."/>
            <person name="Toyoda A."/>
            <person name="Takaki Y."/>
            <person name="Nishi S."/>
            <person name="Hori S."/>
            <person name="Arai W."/>
            <person name="Tsubouchi T."/>
            <person name="Morono Y."/>
            <person name="Uchiyama I."/>
            <person name="Ito T."/>
            <person name="Fujiyama A."/>
            <person name="Inagaki F."/>
            <person name="Takami H."/>
        </authorList>
    </citation>
    <scope>NUCLEOTIDE SEQUENCE</scope>
    <source>
        <strain evidence="2">Expedition CK06-06</strain>
    </source>
</reference>
<organism evidence="2">
    <name type="scientific">marine sediment metagenome</name>
    <dbReference type="NCBI Taxonomy" id="412755"/>
    <lineage>
        <taxon>unclassified sequences</taxon>
        <taxon>metagenomes</taxon>
        <taxon>ecological metagenomes</taxon>
    </lineage>
</organism>
<proteinExistence type="predicted"/>